<keyword evidence="1" id="KW-0812">Transmembrane</keyword>
<feature type="domain" description="Putative zinc-finger" evidence="2">
    <location>
        <begin position="2"/>
        <end position="31"/>
    </location>
</feature>
<dbReference type="InterPro" id="IPR027383">
    <property type="entry name" value="Znf_put"/>
</dbReference>
<feature type="non-terminal residue" evidence="4">
    <location>
        <position position="1"/>
    </location>
</feature>
<evidence type="ECO:0000259" key="2">
    <source>
        <dbReference type="Pfam" id="PF13490"/>
    </source>
</evidence>
<name>A0A0F9QYX9_9ZZZZ</name>
<feature type="domain" description="DUF4367" evidence="3">
    <location>
        <begin position="219"/>
        <end position="270"/>
    </location>
</feature>
<evidence type="ECO:0000256" key="1">
    <source>
        <dbReference type="SAM" id="Phobius"/>
    </source>
</evidence>
<gene>
    <name evidence="4" type="ORF">LCGC14_0957230</name>
</gene>
<comment type="caution">
    <text evidence="4">The sequence shown here is derived from an EMBL/GenBank/DDBJ whole genome shotgun (WGS) entry which is preliminary data.</text>
</comment>
<dbReference type="Pfam" id="PF14285">
    <property type="entry name" value="DUF4367"/>
    <property type="match status" value="1"/>
</dbReference>
<feature type="transmembrane region" description="Helical" evidence="1">
    <location>
        <begin position="101"/>
        <end position="121"/>
    </location>
</feature>
<keyword evidence="1" id="KW-1133">Transmembrane helix</keyword>
<evidence type="ECO:0000259" key="3">
    <source>
        <dbReference type="Pfam" id="PF14285"/>
    </source>
</evidence>
<sequence>ATRQLYEYLDNELEEKDYSKIKKHLEVCRKCCEKFEFEQVLKKVVRDRARIHRVPQSVRENIVKQLSGRHEGGGRAEVFVPKLEERNKKGLFQLFRLRRAYIIEAALILLLISVLSIYFTFPKPVNSPPIVKVAAERHENFVNGNMHLDLVSSDRNEIRKHFRNLQRDNFAIDVPEGKGRGIKLFGCKKFNLAGKKSAYVGLKGNHNKISLEMMDGSGMNINKLKHEFFKGRPYYFGRYKGYNVVLWRHGKTLYSLTSKIHRKELMRMAEKAICPYYER</sequence>
<reference evidence="4" key="1">
    <citation type="journal article" date="2015" name="Nature">
        <title>Complex archaea that bridge the gap between prokaryotes and eukaryotes.</title>
        <authorList>
            <person name="Spang A."/>
            <person name="Saw J.H."/>
            <person name="Jorgensen S.L."/>
            <person name="Zaremba-Niedzwiedzka K."/>
            <person name="Martijn J."/>
            <person name="Lind A.E."/>
            <person name="van Eijk R."/>
            <person name="Schleper C."/>
            <person name="Guy L."/>
            <person name="Ettema T.J."/>
        </authorList>
    </citation>
    <scope>NUCLEOTIDE SEQUENCE</scope>
</reference>
<accession>A0A0F9QYX9</accession>
<proteinExistence type="predicted"/>
<dbReference type="InterPro" id="IPR025377">
    <property type="entry name" value="DUF4367"/>
</dbReference>
<keyword evidence="1" id="KW-0472">Membrane</keyword>
<protein>
    <submittedName>
        <fullName evidence="4">Uncharacterized protein</fullName>
    </submittedName>
</protein>
<dbReference type="AlphaFoldDB" id="A0A0F9QYX9"/>
<dbReference type="EMBL" id="LAZR01003441">
    <property type="protein sequence ID" value="KKN18301.1"/>
    <property type="molecule type" value="Genomic_DNA"/>
</dbReference>
<dbReference type="Pfam" id="PF13490">
    <property type="entry name" value="zf-HC2"/>
    <property type="match status" value="1"/>
</dbReference>
<organism evidence="4">
    <name type="scientific">marine sediment metagenome</name>
    <dbReference type="NCBI Taxonomy" id="412755"/>
    <lineage>
        <taxon>unclassified sequences</taxon>
        <taxon>metagenomes</taxon>
        <taxon>ecological metagenomes</taxon>
    </lineage>
</organism>
<evidence type="ECO:0000313" key="4">
    <source>
        <dbReference type="EMBL" id="KKN18301.1"/>
    </source>
</evidence>